<dbReference type="InterPro" id="IPR011936">
    <property type="entry name" value="Myxo_disulph_rpt"/>
</dbReference>
<dbReference type="InterPro" id="IPR018247">
    <property type="entry name" value="EF_Hand_1_Ca_BS"/>
</dbReference>
<reference evidence="4 5" key="1">
    <citation type="journal article" date="2015" name="Nature">
        <title>rRNA introns, odd ribosomes, and small enigmatic genomes across a large radiation of phyla.</title>
        <authorList>
            <person name="Brown C.T."/>
            <person name="Hug L.A."/>
            <person name="Thomas B.C."/>
            <person name="Sharon I."/>
            <person name="Castelle C.J."/>
            <person name="Singh A."/>
            <person name="Wilkins M.J."/>
            <person name="Williams K.H."/>
            <person name="Banfield J.F."/>
        </authorList>
    </citation>
    <scope>NUCLEOTIDE SEQUENCE [LARGE SCALE GENOMIC DNA]</scope>
</reference>
<dbReference type="EMBL" id="LCRI01000018">
    <property type="protein sequence ID" value="KKW32598.1"/>
    <property type="molecule type" value="Genomic_DNA"/>
</dbReference>
<keyword evidence="2" id="KW-0677">Repeat</keyword>
<organism evidence="4 5">
    <name type="scientific">Candidatus Uhrbacteria bacterium GW2011_GWA2_53_10</name>
    <dbReference type="NCBI Taxonomy" id="1618980"/>
    <lineage>
        <taxon>Bacteria</taxon>
        <taxon>Candidatus Uhriibacteriota</taxon>
    </lineage>
</organism>
<evidence type="ECO:0000313" key="5">
    <source>
        <dbReference type="Proteomes" id="UP000034711"/>
    </source>
</evidence>
<feature type="non-terminal residue" evidence="4">
    <location>
        <position position="1"/>
    </location>
</feature>
<evidence type="ECO:0000313" key="4">
    <source>
        <dbReference type="EMBL" id="KKW32598.1"/>
    </source>
</evidence>
<dbReference type="InterPro" id="IPR036465">
    <property type="entry name" value="vWFA_dom_sf"/>
</dbReference>
<dbReference type="NCBIfam" id="TIGR02232">
    <property type="entry name" value="myxo_disulf_rpt"/>
    <property type="match status" value="4"/>
</dbReference>
<dbReference type="Gene3D" id="3.40.50.410">
    <property type="entry name" value="von Willebrand factor, type A domain"/>
    <property type="match status" value="1"/>
</dbReference>
<name>A0A0G1XMW5_9BACT</name>
<evidence type="ECO:0000256" key="2">
    <source>
        <dbReference type="ARBA" id="ARBA00022737"/>
    </source>
</evidence>
<dbReference type="Proteomes" id="UP000034711">
    <property type="component" value="Unassembled WGS sequence"/>
</dbReference>
<keyword evidence="3" id="KW-1015">Disulfide bond</keyword>
<gene>
    <name evidence="4" type="ORF">UY77_C0018G0001</name>
</gene>
<evidence type="ECO:0000256" key="3">
    <source>
        <dbReference type="ARBA" id="ARBA00023157"/>
    </source>
</evidence>
<keyword evidence="1" id="KW-0732">Signal</keyword>
<dbReference type="PROSITE" id="PS00018">
    <property type="entry name" value="EF_HAND_1"/>
    <property type="match status" value="1"/>
</dbReference>
<comment type="caution">
    <text evidence="4">The sequence shown here is derived from an EMBL/GenBank/DDBJ whole genome shotgun (WGS) entry which is preliminary data.</text>
</comment>
<evidence type="ECO:0000256" key="1">
    <source>
        <dbReference type="ARBA" id="ARBA00022729"/>
    </source>
</evidence>
<protein>
    <submittedName>
        <fullName evidence="4">Uncharacterized protein</fullName>
    </submittedName>
</protein>
<accession>A0A0G1XMW5</accession>
<sequence>SGVKLADANAATGGNYTWVFRTRNSTEVCAIDRIDVLPQNALMSRVDDRQEFEAVAYGAPDDCAVAGQPLRADQYTWDPWFAEDKEPERVAGPQVATMLEDGSILRATLNPLLRCASQCLNAGATVTTNDAFCGDRDVEEDKGEDCDDGNIQDGDGCSARCLTEPSLRCGKFCTGTNNACEVNTDCSAGKTCDTRAPAGACCGNGRKEGLEECDAGAQGSAACSLECLKLGSTEFCGNGVVDGEDVQGGGEECDDGNTRNGDGCSSQCLREGAIATTATWPVCGNFGVRGRDYPEPGEDCDDGNTVNGDGCSAQCLNEGTAACVYEWRKRDEPTGQGFTGNGCTSGAPITGTQECVPRSTPCCGNGRPLEVGEDCDDGNVQNGDGCSARCLFEGSSVFYGMPSFCGDGVKGAGEECEVSAHSGATLKRGPYGVAQISVSAPQEVDPATKRATANVSVTSNNKKGEASLSLQCACTTDLSCGASSSTGCGTANCCFERPAVLLRQPVDGPKYCRNTAVSVSFSKVMDPASFDPSVDTNKNGTIDPAEYQPNLYLELLSINGQTIVNAGGCPTGEQGGHRWTRVAGGEPTGGNAISRAWQWLSGTIQRWFGAEDARAADEELTKERCLLPVTYTMQPASNGSKVYLNLSRLLAENGRYRLVVIGDSDLDDDQKFGVRSIDQVTLNGARNGQSFSVGTELCLLTKVEVTDQGKLQEGSLVELVRLPQDLSQGFFTRKDERHRLTAATYSNTGEEIRPVTGVYDWTWSWKDNIPSSPADKDIVITETGSNTSSALVTAAGNNGDETVFAVAEIQSVPAGVPKPKVVGGLQVQAFLCENPATIRGGNAVIKKSYIDDWGDKPTWFSFFYCRDAGEPGRADDLPNLSVVEVPAPLQGLYKELLFSLSETGTGDGLGVRVVDNPNYLPPDVWYAQKGFKGSPTPTTFDGYPAVQDGTTLYVFAPNSKATLHPNIYVISYNPNAKPESKQAFEKILKTWKFNQNISRINLCKAGSDYQTANGALRSCSADVDCRERCVESTCTVSKETNGNAKACSIDADCPLSLEAQTLLQPAQQIFCDADKAKLRRDTKRLSDLTRMKRQLDAYGVSHKVCSVTKTQSCVTAAQCPGGEQCVPSYPPLESGSYLRAMSVSLWPSWSAALGNAVGSALPRDPLNVVNCPVKEKVEGIVKDTGYDGTTCFNTVKTSFTCGPDSHVYGFRASANEGYTLNTQLEYKTTLWDTAIDQDEEDASTLVAEYYNHTTTSGDFENGFARTSAFCTGVAVGQSAACGDGVKAVGVCLAGTQAGQQCTQDGQCPESRCGEICEVGEVKTEACTTKVCDGGVKAGATCGVDTDCPSILRCVGGTRAGAICTIAADCSGGTCSADAYEVCVTKNGLKNVTCINDQNACRFQSETDSPSACVPFACGNGVVDIDANPAEECDQGARNGTYGARCTSECCLPGSTACTRGQAFYCGDGEIAGAEQCDCGRDGSTKPDTCLEPNGQYSATPVNSCSFDCRKPGPSCGDGEVQTGEEECDGNTESTSAAVDNLPACPSAKVCIGGTNAGSICTAANVTTVCTGGGTCSEITYQTSRTRTCNTSCGWPSSWSACTAGPQRCDNGAKEGTEECDDGNTSDNDACTKQCTKNVCGDGFVYTGIESCDRGPANGDQNSCTPAYGGTCNYCTIGCRYQTKTGAFCGDNIINGNEFCDSAQIPFSCVKDNAGMLERAGTCKPEDEGKTGTTTTHGACTASSACTNPTEEAICTFMCVGGKKDGDLCFPSLIALTHIDPCADETYTDCPIGYTCRNAGVCNGETDNGKTCTVGVLPADTAENTASCTSPDTCVTPTCAGNCQTACPFEFSTASLQIKRGDSIGSAPENSIDLYSITSPNRPNVAALLIPACKVMQGIVADVDQGDIQTPESVDIVFLTDLAVDDSDLDVLVESAGEAISDFLDTYRRINKTLRIALVSSAISMHGWSSTYASCVTGRQQCSTSQSVCVAPDFCLSDNKLKCTIGKQECRETSPCGANDGICSMYAVVDQGFSDKKTLLLQKLDEYYVRTGVSMLDAGLNVGLTLLQSSNAQEKILIVLSDGDAYEKGATMNVVRQSSGAPTTLAKGIKIFTAAITTNPARISFMRHLSNDYCPEEHYQSGEYLVETFTTGSVTKRCEPNKTDHIEYAYSGSTTNGMRTMYQNIKNTILGVVLSFVTNLEGSSVSSTTTGYIRTGKAVPLPVPEWFKCNSASSILPFTVTFNAPDETINLDNFKFTYCPK</sequence>
<proteinExistence type="predicted"/>